<evidence type="ECO:0000256" key="2">
    <source>
        <dbReference type="ARBA" id="ARBA00022490"/>
    </source>
</evidence>
<keyword evidence="7" id="KW-0804">Transcription</keyword>
<dbReference type="InterPro" id="IPR018062">
    <property type="entry name" value="HTH_AraC-typ_CS"/>
</dbReference>
<feature type="domain" description="HTH araC/xylS-type" evidence="9">
    <location>
        <begin position="408"/>
        <end position="506"/>
    </location>
</feature>
<dbReference type="Pfam" id="PF00072">
    <property type="entry name" value="Response_reg"/>
    <property type="match status" value="1"/>
</dbReference>
<dbReference type="EMBL" id="QLUW01000003">
    <property type="protein sequence ID" value="RAP75194.1"/>
    <property type="molecule type" value="Genomic_DNA"/>
</dbReference>
<dbReference type="PANTHER" id="PTHR42713:SF3">
    <property type="entry name" value="TRANSCRIPTIONAL REGULATORY PROTEIN HPTR"/>
    <property type="match status" value="1"/>
</dbReference>
<dbReference type="Gene3D" id="1.10.10.60">
    <property type="entry name" value="Homeodomain-like"/>
    <property type="match status" value="2"/>
</dbReference>
<keyword evidence="3 8" id="KW-0597">Phosphoprotein</keyword>
<evidence type="ECO:0000259" key="9">
    <source>
        <dbReference type="PROSITE" id="PS01124"/>
    </source>
</evidence>
<dbReference type="CDD" id="cd17536">
    <property type="entry name" value="REC_YesN-like"/>
    <property type="match status" value="1"/>
</dbReference>
<evidence type="ECO:0000256" key="5">
    <source>
        <dbReference type="ARBA" id="ARBA00023015"/>
    </source>
</evidence>
<protein>
    <submittedName>
        <fullName evidence="11">DNA-binding response regulator</fullName>
    </submittedName>
</protein>
<evidence type="ECO:0000256" key="8">
    <source>
        <dbReference type="PROSITE-ProRule" id="PRU00169"/>
    </source>
</evidence>
<dbReference type="GO" id="GO:0000160">
    <property type="term" value="P:phosphorelay signal transduction system"/>
    <property type="evidence" value="ECO:0007669"/>
    <property type="project" value="UniProtKB-KW"/>
</dbReference>
<dbReference type="PROSITE" id="PS01124">
    <property type="entry name" value="HTH_ARAC_FAMILY_2"/>
    <property type="match status" value="1"/>
</dbReference>
<evidence type="ECO:0000256" key="1">
    <source>
        <dbReference type="ARBA" id="ARBA00004496"/>
    </source>
</evidence>
<keyword evidence="12" id="KW-1185">Reference proteome</keyword>
<feature type="modified residue" description="4-aspartylphosphate" evidence="8">
    <location>
        <position position="56"/>
    </location>
</feature>
<dbReference type="Gene3D" id="3.40.50.2300">
    <property type="match status" value="1"/>
</dbReference>
<dbReference type="InterPro" id="IPR009057">
    <property type="entry name" value="Homeodomain-like_sf"/>
</dbReference>
<evidence type="ECO:0000256" key="3">
    <source>
        <dbReference type="ARBA" id="ARBA00022553"/>
    </source>
</evidence>
<keyword evidence="2" id="KW-0963">Cytoplasm</keyword>
<dbReference type="InterPro" id="IPR020449">
    <property type="entry name" value="Tscrpt_reg_AraC-type_HTH"/>
</dbReference>
<evidence type="ECO:0000313" key="11">
    <source>
        <dbReference type="EMBL" id="RAP75194.1"/>
    </source>
</evidence>
<dbReference type="PRINTS" id="PR00032">
    <property type="entry name" value="HTHARAC"/>
</dbReference>
<dbReference type="GO" id="GO:0043565">
    <property type="term" value="F:sequence-specific DNA binding"/>
    <property type="evidence" value="ECO:0007669"/>
    <property type="project" value="InterPro"/>
</dbReference>
<name>A0A328U591_9BACL</name>
<feature type="domain" description="Response regulatory" evidence="10">
    <location>
        <begin position="4"/>
        <end position="121"/>
    </location>
</feature>
<dbReference type="Pfam" id="PF12833">
    <property type="entry name" value="HTH_18"/>
    <property type="match status" value="1"/>
</dbReference>
<evidence type="ECO:0000313" key="12">
    <source>
        <dbReference type="Proteomes" id="UP000249260"/>
    </source>
</evidence>
<dbReference type="GO" id="GO:0003700">
    <property type="term" value="F:DNA-binding transcription factor activity"/>
    <property type="evidence" value="ECO:0007669"/>
    <property type="project" value="InterPro"/>
</dbReference>
<dbReference type="SMART" id="SM00448">
    <property type="entry name" value="REC"/>
    <property type="match status" value="1"/>
</dbReference>
<dbReference type="SUPFAM" id="SSF46689">
    <property type="entry name" value="Homeodomain-like"/>
    <property type="match status" value="1"/>
</dbReference>
<keyword evidence="4" id="KW-0902">Two-component regulatory system</keyword>
<dbReference type="Pfam" id="PF17853">
    <property type="entry name" value="GGDEF_2"/>
    <property type="match status" value="1"/>
</dbReference>
<comment type="caution">
    <text evidence="11">The sequence shown here is derived from an EMBL/GenBank/DDBJ whole genome shotgun (WGS) entry which is preliminary data.</text>
</comment>
<dbReference type="GO" id="GO:0005737">
    <property type="term" value="C:cytoplasm"/>
    <property type="evidence" value="ECO:0007669"/>
    <property type="project" value="UniProtKB-SubCell"/>
</dbReference>
<dbReference type="InterPro" id="IPR011006">
    <property type="entry name" value="CheY-like_superfamily"/>
</dbReference>
<dbReference type="PROSITE" id="PS00041">
    <property type="entry name" value="HTH_ARAC_FAMILY_1"/>
    <property type="match status" value="1"/>
</dbReference>
<dbReference type="PANTHER" id="PTHR42713">
    <property type="entry name" value="HISTIDINE KINASE-RELATED"/>
    <property type="match status" value="1"/>
</dbReference>
<dbReference type="AlphaFoldDB" id="A0A328U591"/>
<evidence type="ECO:0000256" key="6">
    <source>
        <dbReference type="ARBA" id="ARBA00023125"/>
    </source>
</evidence>
<proteinExistence type="predicted"/>
<evidence type="ECO:0000259" key="10">
    <source>
        <dbReference type="PROSITE" id="PS50110"/>
    </source>
</evidence>
<keyword evidence="5" id="KW-0805">Transcription regulation</keyword>
<comment type="subcellular location">
    <subcellularLocation>
        <location evidence="1">Cytoplasm</location>
    </subcellularLocation>
</comment>
<reference evidence="11 12" key="1">
    <citation type="submission" date="2018-06" db="EMBL/GenBank/DDBJ databases">
        <title>Paenibacillus montanisoli sp. nov., isolated from mountain area soil.</title>
        <authorList>
            <person name="Wu M."/>
        </authorList>
    </citation>
    <scope>NUCLEOTIDE SEQUENCE [LARGE SCALE GENOMIC DNA]</scope>
    <source>
        <strain evidence="11 12">RA17</strain>
    </source>
</reference>
<dbReference type="RefSeq" id="WP_112883458.1">
    <property type="nucleotide sequence ID" value="NZ_QLUW01000003.1"/>
</dbReference>
<dbReference type="InterPro" id="IPR001789">
    <property type="entry name" value="Sig_transdc_resp-reg_receiver"/>
</dbReference>
<accession>A0A328U591</accession>
<dbReference type="SUPFAM" id="SSF52172">
    <property type="entry name" value="CheY-like"/>
    <property type="match status" value="1"/>
</dbReference>
<dbReference type="SMART" id="SM00342">
    <property type="entry name" value="HTH_ARAC"/>
    <property type="match status" value="1"/>
</dbReference>
<dbReference type="InterPro" id="IPR041522">
    <property type="entry name" value="CdaR_GGDEF"/>
</dbReference>
<dbReference type="OrthoDB" id="342399at2"/>
<dbReference type="InterPro" id="IPR018060">
    <property type="entry name" value="HTH_AraC"/>
</dbReference>
<evidence type="ECO:0000256" key="4">
    <source>
        <dbReference type="ARBA" id="ARBA00023012"/>
    </source>
</evidence>
<dbReference type="InterPro" id="IPR051552">
    <property type="entry name" value="HptR"/>
</dbReference>
<evidence type="ECO:0000256" key="7">
    <source>
        <dbReference type="ARBA" id="ARBA00023163"/>
    </source>
</evidence>
<dbReference type="Proteomes" id="UP000249260">
    <property type="component" value="Unassembled WGS sequence"/>
</dbReference>
<keyword evidence="6 11" id="KW-0238">DNA-binding</keyword>
<gene>
    <name evidence="11" type="ORF">DL346_17605</name>
</gene>
<dbReference type="PROSITE" id="PS50110">
    <property type="entry name" value="RESPONSE_REGULATORY"/>
    <property type="match status" value="1"/>
</dbReference>
<sequence>MTYRVFIVDDEPFIIEGLYDIVDWAGYGLEIVGNAGNGKDALELLRHTPADLLITDISMPMMDGLQLIRSVRELKPELKVIVLSGFDEFAYLKEGMRLGIENYLLKPINLEELKSTLASTVNKLDAAVPERKPSPYDIRILTDNVLYRWLTRSIAAQEFEERARLLQLKLDAPYVLIAVVRADEPASHLLESSLVSTHAEEGLPAIIPFRDIDGDRVLIIPIEEKEEGKRHEVKLLSRIKALVPSALLSLGSPRRMSDEAHLSYEEAKRAQQYFILYPSDEMVDYEQLPAAQDKAEGQFALDWSAYSKWIVAKDKEALFAQIDDDFKRMQQIGGMTPDDVRQAVVEMLIRFKMELQQIKGLEEPELFRSWFEQAQSLEHITELADTVKQAADVVVESLVQDSKSPIVKTVLKHIHESYAKELSLKGLGSQFHVHPVYLGKLFQKEVKESFTDYINKYRIEQAKLLLRESQLKVQDIAREVGYWEAGYFYKQFKKYVGISPMEYRELL</sequence>
<organism evidence="11 12">
    <name type="scientific">Paenibacillus montanisoli</name>
    <dbReference type="NCBI Taxonomy" id="2081970"/>
    <lineage>
        <taxon>Bacteria</taxon>
        <taxon>Bacillati</taxon>
        <taxon>Bacillota</taxon>
        <taxon>Bacilli</taxon>
        <taxon>Bacillales</taxon>
        <taxon>Paenibacillaceae</taxon>
        <taxon>Paenibacillus</taxon>
    </lineage>
</organism>